<reference evidence="11" key="1">
    <citation type="journal article" date="2014" name="Int. J. Syst. Evol. Microbiol.">
        <title>Complete genome sequence of Corynebacterium casei LMG S-19264T (=DSM 44701T), isolated from a smear-ripened cheese.</title>
        <authorList>
            <consortium name="US DOE Joint Genome Institute (JGI-PGF)"/>
            <person name="Walter F."/>
            <person name="Albersmeier A."/>
            <person name="Kalinowski J."/>
            <person name="Ruckert C."/>
        </authorList>
    </citation>
    <scope>NUCLEOTIDE SEQUENCE</scope>
    <source>
        <strain evidence="11">CGMCC 4.7398</strain>
    </source>
</reference>
<comment type="caution">
    <text evidence="11">The sequence shown here is derived from an EMBL/GenBank/DDBJ whole genome shotgun (WGS) entry which is preliminary data.</text>
</comment>
<evidence type="ECO:0000313" key="12">
    <source>
        <dbReference type="Proteomes" id="UP000627369"/>
    </source>
</evidence>
<dbReference type="EMBL" id="BNAS01000006">
    <property type="protein sequence ID" value="GHH77854.1"/>
    <property type="molecule type" value="Genomic_DNA"/>
</dbReference>
<dbReference type="InterPro" id="IPR011701">
    <property type="entry name" value="MFS"/>
</dbReference>
<keyword evidence="7 9" id="KW-0472">Membrane</keyword>
<dbReference type="PANTHER" id="PTHR43271:SF1">
    <property type="entry name" value="INNER MEMBRANE TRANSPORT PROTEIN YNFM"/>
    <property type="match status" value="1"/>
</dbReference>
<dbReference type="InterPro" id="IPR036259">
    <property type="entry name" value="MFS_trans_sf"/>
</dbReference>
<feature type="transmembrane region" description="Helical" evidence="9">
    <location>
        <begin position="252"/>
        <end position="272"/>
    </location>
</feature>
<evidence type="ECO:0000256" key="5">
    <source>
        <dbReference type="ARBA" id="ARBA00022692"/>
    </source>
</evidence>
<keyword evidence="3" id="KW-0813">Transport</keyword>
<evidence type="ECO:0000313" key="11">
    <source>
        <dbReference type="EMBL" id="GHH77854.1"/>
    </source>
</evidence>
<feature type="transmembrane region" description="Helical" evidence="9">
    <location>
        <begin position="144"/>
        <end position="165"/>
    </location>
</feature>
<evidence type="ECO:0000256" key="1">
    <source>
        <dbReference type="ARBA" id="ARBA00004651"/>
    </source>
</evidence>
<dbReference type="Proteomes" id="UP000627369">
    <property type="component" value="Unassembled WGS sequence"/>
</dbReference>
<feature type="transmembrane region" description="Helical" evidence="9">
    <location>
        <begin position="380"/>
        <end position="400"/>
    </location>
</feature>
<evidence type="ECO:0000256" key="3">
    <source>
        <dbReference type="ARBA" id="ARBA00022448"/>
    </source>
</evidence>
<feature type="region of interest" description="Disordered" evidence="8">
    <location>
        <begin position="204"/>
        <end position="235"/>
    </location>
</feature>
<feature type="transmembrane region" description="Helical" evidence="9">
    <location>
        <begin position="171"/>
        <end position="193"/>
    </location>
</feature>
<sequence>MSTGPGAERFDERRLLVALFGAGIAAFAQLYSPQSVLPDAARDLATSASATALLVSAATLGLAVGVLPWAWVADRIGRVRAMTIAMLGATAVGLAVPFAPSFGLLVAGRAVEGLLVAGVPAVAMAYLTEMLTDAGAASVVPRAAGTYVAGTAMGGLLGRLVSGGIAELFGWRAGVGAVAVACLIASGVFVWLAPRDRASRDGGLGAGGQRGAGLPVADGGIPDGGSSGDGSPDGVAPGGRAGRLRALLSPRLLVLDAQGLLLMGGFVAVYNYLGFRLAAEPFSLSPGVLSLVFLAYLAGTWSSARTGRLVVRHGRRRVLIAATAVMAAGVVATLSGWLPLVLAGLVVLTAGFFGAHAVASGWTPVAAPRARTQAAAVYNLAYYAGSSVFGWLGGVGFALAGWPGTVGMVLALVAVAAGLAAAVLRD</sequence>
<comment type="similarity">
    <text evidence="2">Belongs to the major facilitator superfamily.</text>
</comment>
<dbReference type="PROSITE" id="PS50850">
    <property type="entry name" value="MFS"/>
    <property type="match status" value="1"/>
</dbReference>
<dbReference type="SUPFAM" id="SSF103473">
    <property type="entry name" value="MFS general substrate transporter"/>
    <property type="match status" value="1"/>
</dbReference>
<feature type="transmembrane region" description="Helical" evidence="9">
    <location>
        <begin position="15"/>
        <end position="32"/>
    </location>
</feature>
<accession>A0A919G572</accession>
<evidence type="ECO:0000256" key="8">
    <source>
        <dbReference type="SAM" id="MobiDB-lite"/>
    </source>
</evidence>
<feature type="transmembrane region" description="Helical" evidence="9">
    <location>
        <begin position="284"/>
        <end position="304"/>
    </location>
</feature>
<dbReference type="Pfam" id="PF07690">
    <property type="entry name" value="MFS_1"/>
    <property type="match status" value="1"/>
</dbReference>
<keyword evidence="4" id="KW-1003">Cell membrane</keyword>
<feature type="transmembrane region" description="Helical" evidence="9">
    <location>
        <begin position="340"/>
        <end position="359"/>
    </location>
</feature>
<feature type="transmembrane region" description="Helical" evidence="9">
    <location>
        <begin position="52"/>
        <end position="72"/>
    </location>
</feature>
<evidence type="ECO:0000259" key="10">
    <source>
        <dbReference type="PROSITE" id="PS50850"/>
    </source>
</evidence>
<feature type="transmembrane region" description="Helical" evidence="9">
    <location>
        <begin position="113"/>
        <end position="132"/>
    </location>
</feature>
<proteinExistence type="inferred from homology"/>
<dbReference type="InterPro" id="IPR020846">
    <property type="entry name" value="MFS_dom"/>
</dbReference>
<keyword evidence="12" id="KW-1185">Reference proteome</keyword>
<dbReference type="GO" id="GO:0022857">
    <property type="term" value="F:transmembrane transporter activity"/>
    <property type="evidence" value="ECO:0007669"/>
    <property type="project" value="InterPro"/>
</dbReference>
<protein>
    <submittedName>
        <fullName evidence="11">MFS transporter</fullName>
    </submittedName>
</protein>
<evidence type="ECO:0000256" key="6">
    <source>
        <dbReference type="ARBA" id="ARBA00022989"/>
    </source>
</evidence>
<keyword evidence="5 9" id="KW-0812">Transmembrane</keyword>
<evidence type="ECO:0000256" key="7">
    <source>
        <dbReference type="ARBA" id="ARBA00023136"/>
    </source>
</evidence>
<dbReference type="CDD" id="cd17324">
    <property type="entry name" value="MFS_NepI_like"/>
    <property type="match status" value="1"/>
</dbReference>
<comment type="subcellular location">
    <subcellularLocation>
        <location evidence="1">Cell membrane</location>
        <topology evidence="1">Multi-pass membrane protein</topology>
    </subcellularLocation>
</comment>
<feature type="transmembrane region" description="Helical" evidence="9">
    <location>
        <begin position="84"/>
        <end position="107"/>
    </location>
</feature>
<dbReference type="PANTHER" id="PTHR43271">
    <property type="entry name" value="BLL2771 PROTEIN"/>
    <property type="match status" value="1"/>
</dbReference>
<dbReference type="Gene3D" id="1.20.1250.20">
    <property type="entry name" value="MFS general substrate transporter like domains"/>
    <property type="match status" value="1"/>
</dbReference>
<gene>
    <name evidence="11" type="ORF">GCM10017772_39880</name>
</gene>
<dbReference type="RefSeq" id="WP_189671020.1">
    <property type="nucleotide sequence ID" value="NZ_BNAS01000006.1"/>
</dbReference>
<evidence type="ECO:0000256" key="4">
    <source>
        <dbReference type="ARBA" id="ARBA00022475"/>
    </source>
</evidence>
<name>A0A919G572_9MICO</name>
<feature type="domain" description="Major facilitator superfamily (MFS) profile" evidence="10">
    <location>
        <begin position="14"/>
        <end position="426"/>
    </location>
</feature>
<organism evidence="11 12">
    <name type="scientific">Promicromonospora soli</name>
    <dbReference type="NCBI Taxonomy" id="2035533"/>
    <lineage>
        <taxon>Bacteria</taxon>
        <taxon>Bacillati</taxon>
        <taxon>Actinomycetota</taxon>
        <taxon>Actinomycetes</taxon>
        <taxon>Micrococcales</taxon>
        <taxon>Promicromonosporaceae</taxon>
        <taxon>Promicromonospora</taxon>
    </lineage>
</organism>
<feature type="transmembrane region" description="Helical" evidence="9">
    <location>
        <begin position="316"/>
        <end position="334"/>
    </location>
</feature>
<evidence type="ECO:0000256" key="2">
    <source>
        <dbReference type="ARBA" id="ARBA00008335"/>
    </source>
</evidence>
<keyword evidence="6 9" id="KW-1133">Transmembrane helix</keyword>
<dbReference type="AlphaFoldDB" id="A0A919G572"/>
<evidence type="ECO:0000256" key="9">
    <source>
        <dbReference type="SAM" id="Phobius"/>
    </source>
</evidence>
<dbReference type="GO" id="GO:0005886">
    <property type="term" value="C:plasma membrane"/>
    <property type="evidence" value="ECO:0007669"/>
    <property type="project" value="UniProtKB-SubCell"/>
</dbReference>
<reference evidence="11" key="2">
    <citation type="submission" date="2020-09" db="EMBL/GenBank/DDBJ databases">
        <authorList>
            <person name="Sun Q."/>
            <person name="Zhou Y."/>
        </authorList>
    </citation>
    <scope>NUCLEOTIDE SEQUENCE</scope>
    <source>
        <strain evidence="11">CGMCC 4.7398</strain>
    </source>
</reference>
<feature type="transmembrane region" description="Helical" evidence="9">
    <location>
        <begin position="406"/>
        <end position="424"/>
    </location>
</feature>